<dbReference type="Proteomes" id="UP000664731">
    <property type="component" value="Unassembled WGS sequence"/>
</dbReference>
<dbReference type="GO" id="GO:0016787">
    <property type="term" value="F:hydrolase activity"/>
    <property type="evidence" value="ECO:0007669"/>
    <property type="project" value="UniProtKB-KW"/>
</dbReference>
<keyword evidence="1" id="KW-1133">Transmembrane helix</keyword>
<evidence type="ECO:0000313" key="2">
    <source>
        <dbReference type="EMBL" id="MBO1250555.1"/>
    </source>
</evidence>
<sequence length="184" mass="20345">MMVPTHLAAGLFSGAGAVAWLQVPPVPTVWLLLGALIGALLPDIDHPKSWLGRRLPLLSLPLSAIFGHRGITHSLLAVVGVVWALQQALTQWNAIHHGHWHWVGVGVAVGYLSHLLGDFATHGGVPWLWPFKKRFSLPLTFRSGSWFERMLFFAFGTGTLYLLILRFAPWALHDALALWQQLST</sequence>
<accession>A0A939H257</accession>
<dbReference type="RefSeq" id="WP_207575947.1">
    <property type="nucleotide sequence ID" value="NZ_JAFNME010000031.1"/>
</dbReference>
<feature type="transmembrane region" description="Helical" evidence="1">
    <location>
        <begin position="150"/>
        <end position="172"/>
    </location>
</feature>
<keyword evidence="3" id="KW-1185">Reference proteome</keyword>
<dbReference type="AlphaFoldDB" id="A0A939H257"/>
<dbReference type="InterPro" id="IPR007404">
    <property type="entry name" value="YdjM-like"/>
</dbReference>
<evidence type="ECO:0000256" key="1">
    <source>
        <dbReference type="SAM" id="Phobius"/>
    </source>
</evidence>
<keyword evidence="2" id="KW-0378">Hydrolase</keyword>
<feature type="transmembrane region" description="Helical" evidence="1">
    <location>
        <begin position="29"/>
        <end position="45"/>
    </location>
</feature>
<reference evidence="2" key="1">
    <citation type="submission" date="2021-03" db="EMBL/GenBank/DDBJ databases">
        <title>Comamonas denitrificans.</title>
        <authorList>
            <person name="Finster K."/>
        </authorList>
    </citation>
    <scope>NUCLEOTIDE SEQUENCE</scope>
    <source>
        <strain evidence="2">MM2021_4</strain>
    </source>
</reference>
<gene>
    <name evidence="2" type="ORF">J1777_12075</name>
</gene>
<comment type="caution">
    <text evidence="2">The sequence shown here is derived from an EMBL/GenBank/DDBJ whole genome shotgun (WGS) entry which is preliminary data.</text>
</comment>
<keyword evidence="1" id="KW-0812">Transmembrane</keyword>
<proteinExistence type="predicted"/>
<evidence type="ECO:0000313" key="3">
    <source>
        <dbReference type="Proteomes" id="UP000664731"/>
    </source>
</evidence>
<dbReference type="PANTHER" id="PTHR35531">
    <property type="entry name" value="INNER MEMBRANE PROTEIN YBCI-RELATED"/>
    <property type="match status" value="1"/>
</dbReference>
<organism evidence="2 3">
    <name type="scientific">Comamonas denitrificans</name>
    <dbReference type="NCBI Taxonomy" id="117506"/>
    <lineage>
        <taxon>Bacteria</taxon>
        <taxon>Pseudomonadati</taxon>
        <taxon>Pseudomonadota</taxon>
        <taxon>Betaproteobacteria</taxon>
        <taxon>Burkholderiales</taxon>
        <taxon>Comamonadaceae</taxon>
        <taxon>Comamonas</taxon>
    </lineage>
</organism>
<protein>
    <submittedName>
        <fullName evidence="2">Metal-dependent hydrolase</fullName>
    </submittedName>
</protein>
<dbReference type="EMBL" id="JAFNME010000031">
    <property type="protein sequence ID" value="MBO1250555.1"/>
    <property type="molecule type" value="Genomic_DNA"/>
</dbReference>
<dbReference type="Pfam" id="PF04307">
    <property type="entry name" value="YdjM"/>
    <property type="match status" value="1"/>
</dbReference>
<dbReference type="PANTHER" id="PTHR35531:SF1">
    <property type="entry name" value="INNER MEMBRANE PROTEIN YBCI-RELATED"/>
    <property type="match status" value="1"/>
</dbReference>
<keyword evidence="1" id="KW-0472">Membrane</keyword>
<name>A0A939H257_9BURK</name>